<dbReference type="Pfam" id="PF01270">
    <property type="entry name" value="Glyco_hydro_8"/>
    <property type="match status" value="1"/>
</dbReference>
<dbReference type="EC" id="3.2.1.4" evidence="3"/>
<dbReference type="Proteomes" id="UP000467322">
    <property type="component" value="Unassembled WGS sequence"/>
</dbReference>
<evidence type="ECO:0000256" key="3">
    <source>
        <dbReference type="ARBA" id="ARBA00012601"/>
    </source>
</evidence>
<dbReference type="PRINTS" id="PR00735">
    <property type="entry name" value="GLHYDRLASE8"/>
</dbReference>
<dbReference type="InterPro" id="IPR012341">
    <property type="entry name" value="6hp_glycosidase-like_sf"/>
</dbReference>
<organism evidence="8 9">
    <name type="scientific">Maritimibacter harenae</name>
    <dbReference type="NCBI Taxonomy" id="2606218"/>
    <lineage>
        <taxon>Bacteria</taxon>
        <taxon>Pseudomonadati</taxon>
        <taxon>Pseudomonadota</taxon>
        <taxon>Alphaproteobacteria</taxon>
        <taxon>Rhodobacterales</taxon>
        <taxon>Roseobacteraceae</taxon>
        <taxon>Maritimibacter</taxon>
    </lineage>
</organism>
<dbReference type="EMBL" id="WTUX01000019">
    <property type="protein sequence ID" value="MZR14965.1"/>
    <property type="molecule type" value="Genomic_DNA"/>
</dbReference>
<keyword evidence="9" id="KW-1185">Reference proteome</keyword>
<dbReference type="AlphaFoldDB" id="A0A845M4L3"/>
<gene>
    <name evidence="8" type="ORF">GQE99_18245</name>
</gene>
<keyword evidence="5" id="KW-0136">Cellulose degradation</keyword>
<accession>A0A845M4L3</accession>
<dbReference type="GO" id="GO:0030245">
    <property type="term" value="P:cellulose catabolic process"/>
    <property type="evidence" value="ECO:0007669"/>
    <property type="project" value="UniProtKB-KW"/>
</dbReference>
<proteinExistence type="inferred from homology"/>
<sequence length="337" mass="36343">MDRRTLLAGLTGATIGHSFVTPLSAAARTDWQEWKNRFLAPDGRVIDHLQDNASHSEGQAYGLLLAQAHGDRAAFDAIEAWTRAHLLVRGDALMAWRWRPGRRDDDDLHSATDGDLLRAWALMRAEVFSNWGVARPEVQAIARALGGQCLAPDPRAPTEPVLLPWARAPEPAGPLVFNPSYVMPRALRELGTYAGMVELVRAADHGETLLRELAETGLVPDWTRLTATGFTRAEGFSGHHGYDAIRVALYLSWSGQAAHPALRQKIPVFAGGGETPVVLTRGGRALETSTFAGYRAIARLVTCGPEIATGGDGAPYYPATLGLLASVARREGKTCSA</sequence>
<name>A0A845M4L3_9RHOB</name>
<protein>
    <recommendedName>
        <fullName evidence="3">cellulase</fullName>
        <ecNumber evidence="3">3.2.1.4</ecNumber>
    </recommendedName>
</protein>
<dbReference type="RefSeq" id="WP_161353194.1">
    <property type="nucleotide sequence ID" value="NZ_WTUX01000019.1"/>
</dbReference>
<dbReference type="InterPro" id="IPR002037">
    <property type="entry name" value="Glyco_hydro_8"/>
</dbReference>
<comment type="caution">
    <text evidence="8">The sequence shown here is derived from an EMBL/GenBank/DDBJ whole genome shotgun (WGS) entry which is preliminary data.</text>
</comment>
<dbReference type="InterPro" id="IPR008928">
    <property type="entry name" value="6-hairpin_glycosidase_sf"/>
</dbReference>
<evidence type="ECO:0000256" key="5">
    <source>
        <dbReference type="ARBA" id="ARBA00023001"/>
    </source>
</evidence>
<evidence type="ECO:0000256" key="7">
    <source>
        <dbReference type="ARBA" id="ARBA00023326"/>
    </source>
</evidence>
<keyword evidence="7" id="KW-0119">Carbohydrate metabolism</keyword>
<evidence type="ECO:0000256" key="4">
    <source>
        <dbReference type="ARBA" id="ARBA00022801"/>
    </source>
</evidence>
<keyword evidence="7" id="KW-0624">Polysaccharide degradation</keyword>
<comment type="similarity">
    <text evidence="2">Belongs to the glycosyl hydrolase 8 (cellulase D) family.</text>
</comment>
<dbReference type="GO" id="GO:0008810">
    <property type="term" value="F:cellulase activity"/>
    <property type="evidence" value="ECO:0007669"/>
    <property type="project" value="UniProtKB-EC"/>
</dbReference>
<keyword evidence="4 8" id="KW-0378">Hydrolase</keyword>
<evidence type="ECO:0000256" key="1">
    <source>
        <dbReference type="ARBA" id="ARBA00000966"/>
    </source>
</evidence>
<evidence type="ECO:0000313" key="9">
    <source>
        <dbReference type="Proteomes" id="UP000467322"/>
    </source>
</evidence>
<dbReference type="Gene3D" id="1.50.10.10">
    <property type="match status" value="1"/>
</dbReference>
<dbReference type="SUPFAM" id="SSF48208">
    <property type="entry name" value="Six-hairpin glycosidases"/>
    <property type="match status" value="1"/>
</dbReference>
<reference evidence="8 9" key="1">
    <citation type="submission" date="2019-12" db="EMBL/GenBank/DDBJ databases">
        <title>Maritimibacter sp. nov. sp. isolated from sea sand.</title>
        <authorList>
            <person name="Kim J."/>
            <person name="Jeong S.E."/>
            <person name="Jung H.S."/>
            <person name="Jeon C.O."/>
        </authorList>
    </citation>
    <scope>NUCLEOTIDE SEQUENCE [LARGE SCALE GENOMIC DNA]</scope>
    <source>
        <strain evidence="8 9">DP07</strain>
    </source>
</reference>
<keyword evidence="6" id="KW-0326">Glycosidase</keyword>
<evidence type="ECO:0000256" key="2">
    <source>
        <dbReference type="ARBA" id="ARBA00009209"/>
    </source>
</evidence>
<evidence type="ECO:0000256" key="6">
    <source>
        <dbReference type="ARBA" id="ARBA00023295"/>
    </source>
</evidence>
<comment type="catalytic activity">
    <reaction evidence="1">
        <text>Endohydrolysis of (1-&gt;4)-beta-D-glucosidic linkages in cellulose, lichenin and cereal beta-D-glucans.</text>
        <dbReference type="EC" id="3.2.1.4"/>
    </reaction>
</comment>
<evidence type="ECO:0000313" key="8">
    <source>
        <dbReference type="EMBL" id="MZR14965.1"/>
    </source>
</evidence>